<sequence length="251" mass="25208">AAVANRAAARTPRGALVPAPAPGAFTVVLGAEAVAVLLDLLGRCAFDGRAHAEGRGPLAGRLGTRVAASAINLADTPRFPRTLPRLFDAEGVPKAPIPLVQDGVAHRVVHDLASAAAAGTAPTGHATWDGGGPRPRNLVLIGGGAQDEAELARPVERGVLLPALEHAHVVDAATGLVAATAPVAFAIEDGEVGAALGPLRLTDEPLRLLAATEALGATQELTLTSRAGESAHGVVCPALRAQDVPLRPAAS</sequence>
<dbReference type="GO" id="GO:0008237">
    <property type="term" value="F:metallopeptidase activity"/>
    <property type="evidence" value="ECO:0007669"/>
    <property type="project" value="InterPro"/>
</dbReference>
<evidence type="ECO:0000313" key="2">
    <source>
        <dbReference type="EMBL" id="CAA9528280.1"/>
    </source>
</evidence>
<protein>
    <recommendedName>
        <fullName evidence="1">Metalloprotease TldD/E C-terminal domain-containing protein</fullName>
    </recommendedName>
</protein>
<reference evidence="2" key="1">
    <citation type="submission" date="2020-02" db="EMBL/GenBank/DDBJ databases">
        <authorList>
            <person name="Meier V. D."/>
        </authorList>
    </citation>
    <scope>NUCLEOTIDE SEQUENCE</scope>
    <source>
        <strain evidence="2">AVDCRST_MAG13</strain>
    </source>
</reference>
<dbReference type="AlphaFoldDB" id="A0A6J4TNL4"/>
<dbReference type="PANTHER" id="PTHR43666">
    <property type="entry name" value="TLDD PROTEIN"/>
    <property type="match status" value="1"/>
</dbReference>
<accession>A0A6J4TNL4</accession>
<gene>
    <name evidence="2" type="ORF">AVDCRST_MAG13-3932</name>
</gene>
<evidence type="ECO:0000259" key="1">
    <source>
        <dbReference type="Pfam" id="PF19289"/>
    </source>
</evidence>
<dbReference type="Pfam" id="PF19289">
    <property type="entry name" value="PmbA_TldD_3rd"/>
    <property type="match status" value="1"/>
</dbReference>
<dbReference type="PANTHER" id="PTHR43666:SF1">
    <property type="entry name" value="CONSERVED PROTEIN"/>
    <property type="match status" value="1"/>
</dbReference>
<dbReference type="InterPro" id="IPR036059">
    <property type="entry name" value="TldD/PmbA_sf"/>
</dbReference>
<name>A0A6J4TNL4_9ACTN</name>
<dbReference type="InterPro" id="IPR045569">
    <property type="entry name" value="Metalloprtase-TldD/E_C"/>
</dbReference>
<feature type="non-terminal residue" evidence="2">
    <location>
        <position position="1"/>
    </location>
</feature>
<organism evidence="2">
    <name type="scientific">uncultured Solirubrobacteraceae bacterium</name>
    <dbReference type="NCBI Taxonomy" id="1162706"/>
    <lineage>
        <taxon>Bacteria</taxon>
        <taxon>Bacillati</taxon>
        <taxon>Actinomycetota</taxon>
        <taxon>Thermoleophilia</taxon>
        <taxon>Solirubrobacterales</taxon>
        <taxon>Solirubrobacteraceae</taxon>
        <taxon>environmental samples</taxon>
    </lineage>
</organism>
<proteinExistence type="predicted"/>
<dbReference type="EMBL" id="CADCVO010000605">
    <property type="protein sequence ID" value="CAA9528280.1"/>
    <property type="molecule type" value="Genomic_DNA"/>
</dbReference>
<dbReference type="SUPFAM" id="SSF111283">
    <property type="entry name" value="Putative modulator of DNA gyrase, PmbA/TldD"/>
    <property type="match status" value="1"/>
</dbReference>
<dbReference type="GO" id="GO:0006508">
    <property type="term" value="P:proteolysis"/>
    <property type="evidence" value="ECO:0007669"/>
    <property type="project" value="InterPro"/>
</dbReference>
<feature type="domain" description="Metalloprotease TldD/E C-terminal" evidence="1">
    <location>
        <begin position="23"/>
        <end position="244"/>
    </location>
</feature>